<feature type="domain" description="HTH araC/xylS-type" evidence="4">
    <location>
        <begin position="196"/>
        <end position="294"/>
    </location>
</feature>
<dbReference type="Pfam" id="PF12833">
    <property type="entry name" value="HTH_18"/>
    <property type="match status" value="1"/>
</dbReference>
<gene>
    <name evidence="5" type="ORF">DLM75_15975</name>
</gene>
<dbReference type="Gene3D" id="1.10.10.60">
    <property type="entry name" value="Homeodomain-like"/>
    <property type="match status" value="2"/>
</dbReference>
<dbReference type="RefSeq" id="WP_118969493.1">
    <property type="nucleotide sequence ID" value="NZ_QHCT01000004.1"/>
</dbReference>
<dbReference type="GO" id="GO:0043565">
    <property type="term" value="F:sequence-specific DNA binding"/>
    <property type="evidence" value="ECO:0007669"/>
    <property type="project" value="InterPro"/>
</dbReference>
<dbReference type="InterPro" id="IPR018062">
    <property type="entry name" value="HTH_AraC-typ_CS"/>
</dbReference>
<dbReference type="EMBL" id="QHCT01000004">
    <property type="protein sequence ID" value="RHX89334.1"/>
    <property type="molecule type" value="Genomic_DNA"/>
</dbReference>
<dbReference type="PROSITE" id="PS01124">
    <property type="entry name" value="HTH_ARAC_FAMILY_2"/>
    <property type="match status" value="1"/>
</dbReference>
<dbReference type="SUPFAM" id="SSF46689">
    <property type="entry name" value="Homeodomain-like"/>
    <property type="match status" value="2"/>
</dbReference>
<name>A0A396Z6L0_9LEPT</name>
<dbReference type="Proteomes" id="UP000265798">
    <property type="component" value="Unassembled WGS sequence"/>
</dbReference>
<dbReference type="InterPro" id="IPR009057">
    <property type="entry name" value="Homeodomain-like_sf"/>
</dbReference>
<keyword evidence="3" id="KW-0804">Transcription</keyword>
<sequence>MKSVELQSKRGQISEPFATLVPEKGILQTEIEGVRIYRITESSPRQPQSYGPRIVFLFQGQKRIFLGDKTFVQDASNYLVLAVPLPVECEMTATLKEPLLGVSVTVTPEAIVEILHQSNDKQGNETIVPEGPYTAEQTETIIDTVYRLLQSLRNNRDARLLGPMIVRELIYRVAFGDGGESLRAIAYRKRHFFMIARALDTIHEAFYENLDIQNLAAEAGMSISMFHSCFKTVTNTSPIQYIKNIRLHKARALMLHDGLNALAAATRVGYESPSQFSREYKRFFGVTPGQDTAKIREEGRVSI</sequence>
<dbReference type="GO" id="GO:0003700">
    <property type="term" value="F:DNA-binding transcription factor activity"/>
    <property type="evidence" value="ECO:0007669"/>
    <property type="project" value="InterPro"/>
</dbReference>
<evidence type="ECO:0000256" key="3">
    <source>
        <dbReference type="ARBA" id="ARBA00023163"/>
    </source>
</evidence>
<dbReference type="InterPro" id="IPR009594">
    <property type="entry name" value="Tscrpt_reg_HTH_AraC_N"/>
</dbReference>
<dbReference type="PANTHER" id="PTHR43436">
    <property type="entry name" value="ARAC-FAMILY TRANSCRIPTIONAL REGULATOR"/>
    <property type="match status" value="1"/>
</dbReference>
<dbReference type="AlphaFoldDB" id="A0A396Z6L0"/>
<evidence type="ECO:0000313" key="5">
    <source>
        <dbReference type="EMBL" id="RHX89334.1"/>
    </source>
</evidence>
<reference evidence="6" key="1">
    <citation type="submission" date="2018-05" db="EMBL/GenBank/DDBJ databases">
        <title>Leptospira yasudae sp. nov. and Leptospira stimsonii sp. nov., two pathogenic species of the genus Leptospira isolated from environmental sources.</title>
        <authorList>
            <person name="Casanovas-Massana A."/>
            <person name="Hamond C."/>
            <person name="Santos L.A."/>
            <person name="Hacker K.P."/>
            <person name="Balassiano I."/>
            <person name="Medeiros M.A."/>
            <person name="Reis M.G."/>
            <person name="Ko A.I."/>
            <person name="Wunder E.A."/>
        </authorList>
    </citation>
    <scope>NUCLEOTIDE SEQUENCE [LARGE SCALE GENOMIC DNA]</scope>
    <source>
        <strain evidence="6">Yale</strain>
    </source>
</reference>
<dbReference type="InterPro" id="IPR018060">
    <property type="entry name" value="HTH_AraC"/>
</dbReference>
<comment type="caution">
    <text evidence="5">The sequence shown here is derived from an EMBL/GenBank/DDBJ whole genome shotgun (WGS) entry which is preliminary data.</text>
</comment>
<keyword evidence="2" id="KW-0238">DNA-binding</keyword>
<dbReference type="PROSITE" id="PS00041">
    <property type="entry name" value="HTH_ARAC_FAMILY_1"/>
    <property type="match status" value="1"/>
</dbReference>
<dbReference type="PANTHER" id="PTHR43436:SF2">
    <property type="entry name" value="ARAC_XYLS FAMILY TRANSCRIPTIONAL REGULATOR"/>
    <property type="match status" value="1"/>
</dbReference>
<keyword evidence="1" id="KW-0805">Transcription regulation</keyword>
<evidence type="ECO:0000259" key="4">
    <source>
        <dbReference type="PROSITE" id="PS01124"/>
    </source>
</evidence>
<organism evidence="5 6">
    <name type="scientific">Leptospira stimsonii</name>
    <dbReference type="NCBI Taxonomy" id="2202203"/>
    <lineage>
        <taxon>Bacteria</taxon>
        <taxon>Pseudomonadati</taxon>
        <taxon>Spirochaetota</taxon>
        <taxon>Spirochaetia</taxon>
        <taxon>Leptospirales</taxon>
        <taxon>Leptospiraceae</taxon>
        <taxon>Leptospira</taxon>
    </lineage>
</organism>
<evidence type="ECO:0000313" key="6">
    <source>
        <dbReference type="Proteomes" id="UP000265798"/>
    </source>
</evidence>
<dbReference type="OrthoDB" id="34150at2"/>
<accession>A0A396Z6L0</accession>
<evidence type="ECO:0000256" key="2">
    <source>
        <dbReference type="ARBA" id="ARBA00023125"/>
    </source>
</evidence>
<dbReference type="Pfam" id="PF06719">
    <property type="entry name" value="AraC_N"/>
    <property type="match status" value="1"/>
</dbReference>
<evidence type="ECO:0000256" key="1">
    <source>
        <dbReference type="ARBA" id="ARBA00023015"/>
    </source>
</evidence>
<dbReference type="SMART" id="SM00342">
    <property type="entry name" value="HTH_ARAC"/>
    <property type="match status" value="1"/>
</dbReference>
<protein>
    <submittedName>
        <fullName evidence="5">AraC family transcriptional regulator</fullName>
    </submittedName>
</protein>
<proteinExistence type="predicted"/>